<evidence type="ECO:0000313" key="3">
    <source>
        <dbReference type="Proteomes" id="UP000326344"/>
    </source>
</evidence>
<comment type="caution">
    <text evidence="2">The sequence shown here is derived from an EMBL/GenBank/DDBJ whole genome shotgun (WGS) entry which is preliminary data.</text>
</comment>
<dbReference type="EMBL" id="VTWS01000001">
    <property type="protein sequence ID" value="KAA9356252.1"/>
    <property type="molecule type" value="Genomic_DNA"/>
</dbReference>
<dbReference type="RefSeq" id="WP_150874418.1">
    <property type="nucleotide sequence ID" value="NZ_VTWS01000001.1"/>
</dbReference>
<reference evidence="2 3" key="1">
    <citation type="submission" date="2019-09" db="EMBL/GenBank/DDBJ databases">
        <title>Genome Sequence of Larkinella sp MA1.</title>
        <authorList>
            <person name="Srinivasan S."/>
        </authorList>
    </citation>
    <scope>NUCLEOTIDE SEQUENCE [LARGE SCALE GENOMIC DNA]</scope>
    <source>
        <strain evidence="2 3">MA1</strain>
    </source>
</reference>
<evidence type="ECO:0000313" key="2">
    <source>
        <dbReference type="EMBL" id="KAA9356252.1"/>
    </source>
</evidence>
<feature type="signal peptide" evidence="1">
    <location>
        <begin position="1"/>
        <end position="20"/>
    </location>
</feature>
<name>A0A5N1JPN4_9BACT</name>
<keyword evidence="1" id="KW-0732">Signal</keyword>
<accession>A0A5N1JPN4</accession>
<feature type="chain" id="PRO_5025039153" evidence="1">
    <location>
        <begin position="21"/>
        <end position="85"/>
    </location>
</feature>
<sequence>MKTIKIVLRYAGFLTLAAFPYSCTDAIDDHRIVVYSAPVFERYDGVGGWDYVCGCSGVAFHCPTRGAYCEEVDGQCIPHCGPLPK</sequence>
<protein>
    <submittedName>
        <fullName evidence="2">Uncharacterized protein</fullName>
    </submittedName>
</protein>
<keyword evidence="3" id="KW-1185">Reference proteome</keyword>
<gene>
    <name evidence="2" type="ORF">F0P93_00410</name>
</gene>
<evidence type="ECO:0000256" key="1">
    <source>
        <dbReference type="SAM" id="SignalP"/>
    </source>
</evidence>
<proteinExistence type="predicted"/>
<organism evidence="2 3">
    <name type="scientific">Larkinella humicola</name>
    <dbReference type="NCBI Taxonomy" id="2607654"/>
    <lineage>
        <taxon>Bacteria</taxon>
        <taxon>Pseudomonadati</taxon>
        <taxon>Bacteroidota</taxon>
        <taxon>Cytophagia</taxon>
        <taxon>Cytophagales</taxon>
        <taxon>Spirosomataceae</taxon>
        <taxon>Larkinella</taxon>
    </lineage>
</organism>
<dbReference type="AlphaFoldDB" id="A0A5N1JPN4"/>
<dbReference type="Proteomes" id="UP000326344">
    <property type="component" value="Unassembled WGS sequence"/>
</dbReference>